<dbReference type="SUPFAM" id="SSF56219">
    <property type="entry name" value="DNase I-like"/>
    <property type="match status" value="1"/>
</dbReference>
<reference evidence="1 2" key="1">
    <citation type="journal article" date="2019" name="Genome Biol. Evol.">
        <title>Insights into the evolution of the New World diploid cottons (Gossypium, subgenus Houzingenia) based on genome sequencing.</title>
        <authorList>
            <person name="Grover C.E."/>
            <person name="Arick M.A. 2nd"/>
            <person name="Thrash A."/>
            <person name="Conover J.L."/>
            <person name="Sanders W.S."/>
            <person name="Peterson D.G."/>
            <person name="Frelichowski J.E."/>
            <person name="Scheffler J.A."/>
            <person name="Scheffler B.E."/>
            <person name="Wendel J.F."/>
        </authorList>
    </citation>
    <scope>NUCLEOTIDE SEQUENCE [LARGE SCALE GENOMIC DNA]</scope>
    <source>
        <strain evidence="1">4</strain>
        <tissue evidence="1">Leaf</tissue>
    </source>
</reference>
<protein>
    <recommendedName>
        <fullName evidence="3">DUF4283 domain-containing protein</fullName>
    </recommendedName>
</protein>
<name>A0A7J9AZZ3_9ROSI</name>
<comment type="caution">
    <text evidence="1">The sequence shown here is derived from an EMBL/GenBank/DDBJ whole genome shotgun (WGS) entry which is preliminary data.</text>
</comment>
<accession>A0A7J9AZZ3</accession>
<dbReference type="InterPro" id="IPR036691">
    <property type="entry name" value="Endo/exonu/phosph_ase_sf"/>
</dbReference>
<evidence type="ECO:0000313" key="1">
    <source>
        <dbReference type="EMBL" id="MBA0729533.1"/>
    </source>
</evidence>
<evidence type="ECO:0008006" key="3">
    <source>
        <dbReference type="Google" id="ProtNLM"/>
    </source>
</evidence>
<evidence type="ECO:0000313" key="2">
    <source>
        <dbReference type="Proteomes" id="UP000593574"/>
    </source>
</evidence>
<feature type="non-terminal residue" evidence="1">
    <location>
        <position position="320"/>
    </location>
</feature>
<organism evidence="1 2">
    <name type="scientific">Gossypium laxum</name>
    <dbReference type="NCBI Taxonomy" id="34288"/>
    <lineage>
        <taxon>Eukaryota</taxon>
        <taxon>Viridiplantae</taxon>
        <taxon>Streptophyta</taxon>
        <taxon>Embryophyta</taxon>
        <taxon>Tracheophyta</taxon>
        <taxon>Spermatophyta</taxon>
        <taxon>Magnoliopsida</taxon>
        <taxon>eudicotyledons</taxon>
        <taxon>Gunneridae</taxon>
        <taxon>Pentapetalae</taxon>
        <taxon>rosids</taxon>
        <taxon>malvids</taxon>
        <taxon>Malvales</taxon>
        <taxon>Malvaceae</taxon>
        <taxon>Malvoideae</taxon>
        <taxon>Gossypium</taxon>
    </lineage>
</organism>
<dbReference type="Proteomes" id="UP000593574">
    <property type="component" value="Unassembled WGS sequence"/>
</dbReference>
<proteinExistence type="predicted"/>
<keyword evidence="2" id="KW-1185">Reference proteome</keyword>
<feature type="non-terminal residue" evidence="1">
    <location>
        <position position="1"/>
    </location>
</feature>
<dbReference type="AlphaFoldDB" id="A0A7J9AZZ3"/>
<dbReference type="EMBL" id="JABEZV010438186">
    <property type="protein sequence ID" value="MBA0729533.1"/>
    <property type="molecule type" value="Genomic_DNA"/>
</dbReference>
<gene>
    <name evidence="1" type="ORF">Golax_000066</name>
</gene>
<sequence length="320" mass="37298">LLANGGVWRTKEGLRALSITRGEKVGWQVELREETFLEWGPWMFNNHLLVFHILQEGEDPMVVSLFWSNFWVQIETFGEILPSQNRSWKKKLEFEWDLSIKVIPKRAMVESSPWIEYGGKLSSEFGDLENLDPNEELIEEDCPIETGEGKKRPRSTQFSSVSSRMGSGKLLMDMSLFMILRYRLALQGKVIRCNENLMLECPENGEPLGKMSYSAEWKQGARVVLRSFLLSYIDVSIEGETKGANWRFIRFYKHLLTMGDFNEIMYSHEKQWGRLSDEQGVMAFRSALEDCELVDLGYEGQWFTWDQGRLVHNNIQERLD</sequence>